<reference evidence="1 2" key="1">
    <citation type="submission" date="2019-02" db="EMBL/GenBank/DDBJ databases">
        <title>Deep-cultivation of Planctomycetes and their phenomic and genomic characterization uncovers novel biology.</title>
        <authorList>
            <person name="Wiegand S."/>
            <person name="Jogler M."/>
            <person name="Boedeker C."/>
            <person name="Pinto D."/>
            <person name="Vollmers J."/>
            <person name="Rivas-Marin E."/>
            <person name="Kohn T."/>
            <person name="Peeters S.H."/>
            <person name="Heuer A."/>
            <person name="Rast P."/>
            <person name="Oberbeckmann S."/>
            <person name="Bunk B."/>
            <person name="Jeske O."/>
            <person name="Meyerdierks A."/>
            <person name="Storesund J.E."/>
            <person name="Kallscheuer N."/>
            <person name="Luecker S."/>
            <person name="Lage O.M."/>
            <person name="Pohl T."/>
            <person name="Merkel B.J."/>
            <person name="Hornburger P."/>
            <person name="Mueller R.-W."/>
            <person name="Bruemmer F."/>
            <person name="Labrenz M."/>
            <person name="Spormann A.M."/>
            <person name="Op den Camp H."/>
            <person name="Overmann J."/>
            <person name="Amann R."/>
            <person name="Jetten M.S.M."/>
            <person name="Mascher T."/>
            <person name="Medema M.H."/>
            <person name="Devos D.P."/>
            <person name="Kaster A.-K."/>
            <person name="Ovreas L."/>
            <person name="Rohde M."/>
            <person name="Galperin M.Y."/>
            <person name="Jogler C."/>
        </authorList>
    </citation>
    <scope>NUCLEOTIDE SEQUENCE [LARGE SCALE GENOMIC DNA]</scope>
    <source>
        <strain evidence="1 2">ETA_A1</strain>
    </source>
</reference>
<dbReference type="PANTHER" id="PTHR10668:SF105">
    <property type="entry name" value="DEHYDROGENASE-RELATED"/>
    <property type="match status" value="1"/>
</dbReference>
<dbReference type="Proteomes" id="UP000319576">
    <property type="component" value="Chromosome"/>
</dbReference>
<dbReference type="Gene3D" id="3.50.50.60">
    <property type="entry name" value="FAD/NAD(P)-binding domain"/>
    <property type="match status" value="1"/>
</dbReference>
<dbReference type="PRINTS" id="PR00411">
    <property type="entry name" value="PNDRDTASEI"/>
</dbReference>
<protein>
    <submittedName>
        <fullName evidence="1">Ribulose-1,5-biphosphate synthetase</fullName>
    </submittedName>
</protein>
<dbReference type="PANTHER" id="PTHR10668">
    <property type="entry name" value="PHYTOENE DEHYDROGENASE"/>
    <property type="match status" value="1"/>
</dbReference>
<dbReference type="Pfam" id="PF13450">
    <property type="entry name" value="NAD_binding_8"/>
    <property type="match status" value="1"/>
</dbReference>
<dbReference type="KEGG" id="uli:ETAA1_51700"/>
<dbReference type="SUPFAM" id="SSF51905">
    <property type="entry name" value="FAD/NAD(P)-binding domain"/>
    <property type="match status" value="1"/>
</dbReference>
<accession>A0A517Y0E5</accession>
<sequence length="478" mass="50136">MPERDAVIVGSGPNGLAAAIELARAGLSVLVVEGADTIGGGARSAALTLPGFTHDVCSAVYPMAAASPYLRTLPLDRFGLEWLHPPLPFAHPLDGGTAAVFRRSVEDTAAGLGEDADAYRRLIAPLVRAADGLFADLLGPPFTIPRHPLAALRFGLPGLRSGRGFAEAYFRTREARALWAGVAAHAILPLESRPGGAVALMLGLAGHAHGWPVARGGAQALTDALAGYFRSLGGEIETGRWVKSLADLPPAKAVLFDTSPRQLLAIAGDALPAGYARRLRKYRHGPGVFKVDWALSAPVPWAAVDVRGAGTVHVGGTLDEVAAAERAGFEGRHAEKPFVLFVQPGVIDPSRAPAGKHVGWGYCHVPPGGGEDMLGRIEAQMERFAPGFRDVVLGRHVTTAAAMEAYNPNYVGGDISGGVTDLWQLFTRPVAKFDPYRTANSRLWLCSSSTPPGGGVHGMCGWAAARSVLRRLGVKPAA</sequence>
<evidence type="ECO:0000313" key="2">
    <source>
        <dbReference type="Proteomes" id="UP000319576"/>
    </source>
</evidence>
<dbReference type="RefSeq" id="WP_145243274.1">
    <property type="nucleotide sequence ID" value="NZ_CP036273.1"/>
</dbReference>
<proteinExistence type="predicted"/>
<gene>
    <name evidence="1" type="ORF">ETAA1_51700</name>
</gene>
<dbReference type="OrthoDB" id="9814556at2"/>
<keyword evidence="2" id="KW-1185">Reference proteome</keyword>
<dbReference type="AlphaFoldDB" id="A0A517Y0E5"/>
<organism evidence="1 2">
    <name type="scientific">Urbifossiella limnaea</name>
    <dbReference type="NCBI Taxonomy" id="2528023"/>
    <lineage>
        <taxon>Bacteria</taxon>
        <taxon>Pseudomonadati</taxon>
        <taxon>Planctomycetota</taxon>
        <taxon>Planctomycetia</taxon>
        <taxon>Gemmatales</taxon>
        <taxon>Gemmataceae</taxon>
        <taxon>Urbifossiella</taxon>
    </lineage>
</organism>
<name>A0A517Y0E5_9BACT</name>
<evidence type="ECO:0000313" key="1">
    <source>
        <dbReference type="EMBL" id="QDU23178.1"/>
    </source>
</evidence>
<dbReference type="EMBL" id="CP036273">
    <property type="protein sequence ID" value="QDU23178.1"/>
    <property type="molecule type" value="Genomic_DNA"/>
</dbReference>
<dbReference type="InterPro" id="IPR036188">
    <property type="entry name" value="FAD/NAD-bd_sf"/>
</dbReference>